<name>A0AAE3W9A2_9RHOB</name>
<accession>A0AAE3W9A2</accession>
<evidence type="ECO:0000313" key="3">
    <source>
        <dbReference type="Proteomes" id="UP001226762"/>
    </source>
</evidence>
<evidence type="ECO:0000313" key="2">
    <source>
        <dbReference type="EMBL" id="MDQ2088454.1"/>
    </source>
</evidence>
<gene>
    <name evidence="2" type="ORF">NO357_00895</name>
</gene>
<organism evidence="2 3">
    <name type="scientific">Marimonas arenosa</name>
    <dbReference type="NCBI Taxonomy" id="1795305"/>
    <lineage>
        <taxon>Bacteria</taxon>
        <taxon>Pseudomonadati</taxon>
        <taxon>Pseudomonadota</taxon>
        <taxon>Alphaproteobacteria</taxon>
        <taxon>Rhodobacterales</taxon>
        <taxon>Paracoccaceae</taxon>
        <taxon>Marimonas</taxon>
    </lineage>
</organism>
<feature type="transmembrane region" description="Helical" evidence="1">
    <location>
        <begin position="35"/>
        <end position="53"/>
    </location>
</feature>
<proteinExistence type="predicted"/>
<keyword evidence="1" id="KW-0812">Transmembrane</keyword>
<reference evidence="2" key="1">
    <citation type="submission" date="2022-07" db="EMBL/GenBank/DDBJ databases">
        <authorList>
            <person name="Otstavnykh N."/>
            <person name="Isaeva M."/>
            <person name="Bystritskaya E."/>
        </authorList>
    </citation>
    <scope>NUCLEOTIDE SEQUENCE</scope>
    <source>
        <strain evidence="2">KCTC 52189</strain>
    </source>
</reference>
<comment type="caution">
    <text evidence="2">The sequence shown here is derived from an EMBL/GenBank/DDBJ whole genome shotgun (WGS) entry which is preliminary data.</text>
</comment>
<keyword evidence="1" id="KW-0472">Membrane</keyword>
<dbReference type="AlphaFoldDB" id="A0AAE3W9A2"/>
<dbReference type="Proteomes" id="UP001226762">
    <property type="component" value="Unassembled WGS sequence"/>
</dbReference>
<dbReference type="EMBL" id="JANHAX010000001">
    <property type="protein sequence ID" value="MDQ2088454.1"/>
    <property type="molecule type" value="Genomic_DNA"/>
</dbReference>
<keyword evidence="3" id="KW-1185">Reference proteome</keyword>
<sequence>MLRYLTLLSLVIAAAGATIWVVVLAARAGQLNGATLGTLLPLVLLASLALRALRRDQGD</sequence>
<keyword evidence="1" id="KW-1133">Transmembrane helix</keyword>
<reference evidence="2" key="2">
    <citation type="submission" date="2023-02" db="EMBL/GenBank/DDBJ databases">
        <title>'Rhodoalgimonas zhirmunskyi' gen. nov., isolated from a red alga.</title>
        <authorList>
            <person name="Nedashkovskaya O.I."/>
            <person name="Otstavnykh N.Y."/>
            <person name="Bystritskaya E.P."/>
            <person name="Balabanova L.A."/>
            <person name="Isaeva M.P."/>
        </authorList>
    </citation>
    <scope>NUCLEOTIDE SEQUENCE</scope>
    <source>
        <strain evidence="2">KCTC 52189</strain>
    </source>
</reference>
<dbReference type="RefSeq" id="WP_306733722.1">
    <property type="nucleotide sequence ID" value="NZ_JANHAX010000001.1"/>
</dbReference>
<protein>
    <submittedName>
        <fullName evidence="2">Uncharacterized protein</fullName>
    </submittedName>
</protein>
<evidence type="ECO:0000256" key="1">
    <source>
        <dbReference type="SAM" id="Phobius"/>
    </source>
</evidence>